<dbReference type="Proteomes" id="UP000185841">
    <property type="component" value="Unassembled WGS sequence"/>
</dbReference>
<keyword evidence="1" id="KW-0812">Transmembrane</keyword>
<protein>
    <submittedName>
        <fullName evidence="2">PepSY-associated TM region</fullName>
    </submittedName>
</protein>
<dbReference type="AlphaFoldDB" id="A0A1N6S2K5"/>
<gene>
    <name evidence="2" type="ORF">SAMN05878282_103321</name>
</gene>
<dbReference type="EMBL" id="FTMP01000003">
    <property type="protein sequence ID" value="SIQ35295.1"/>
    <property type="molecule type" value="Genomic_DNA"/>
</dbReference>
<feature type="transmembrane region" description="Helical" evidence="1">
    <location>
        <begin position="436"/>
        <end position="455"/>
    </location>
</feature>
<keyword evidence="1" id="KW-0472">Membrane</keyword>
<proteinExistence type="predicted"/>
<dbReference type="RefSeq" id="WP_076426283.1">
    <property type="nucleotide sequence ID" value="NZ_FTMP01000003.1"/>
</dbReference>
<organism evidence="2 3">
    <name type="scientific">Aquipseudomonas alcaligenes</name>
    <name type="common">Pseudomonas alcaligenes</name>
    <dbReference type="NCBI Taxonomy" id="43263"/>
    <lineage>
        <taxon>Bacteria</taxon>
        <taxon>Pseudomonadati</taxon>
        <taxon>Pseudomonadota</taxon>
        <taxon>Gammaproteobacteria</taxon>
        <taxon>Pseudomonadales</taxon>
        <taxon>Pseudomonadaceae</taxon>
        <taxon>Aquipseudomonas</taxon>
    </lineage>
</organism>
<evidence type="ECO:0000313" key="3">
    <source>
        <dbReference type="Proteomes" id="UP000185841"/>
    </source>
</evidence>
<feature type="transmembrane region" description="Helical" evidence="1">
    <location>
        <begin position="207"/>
        <end position="229"/>
    </location>
</feature>
<dbReference type="Pfam" id="PF03929">
    <property type="entry name" value="PepSY_TM"/>
    <property type="match status" value="1"/>
</dbReference>
<sequence>MRWRQRLLRLLPWHRRLALLACLGVFTWAASGMLHPLMSALQPRPAQFVAPRPALPLEHLRAPAQVLATAGVPAVAGLRLLVLDGQPYYQVRLVGQSEPRYWHARTGAPADLAARHAESLAAHYLGEDANLRYRGSLTSFSSEYAFINRLLPAARVDTARDDGLRLYVDLYQDRLGTLVDDRKAWFSLLFQQLHSFAWLQHAGTWRVVLMLVLLASVALTALLGMALFIARKRAPTRLRRVHGWGGMLLALVSLSFLASGTWHLLHKRAAPAPLVDYAAQLSTAKLVGAPAPDWLPPGDSLYRLHLVELDGEPTWRLETDRTLFYRTAGGEPLPGEAAQRYLQQRFAYYAAQRGLGQPQEIQLQERFDHEYGFIFKRLPVLKASYDDADNSALFLDPVDGALAARVSNADRLEGAIFAYLHKWELLNHLGKVSKDLLLSLSALSLLLLACTGLWLHARRPRRTASNTLNAPQGEKP</sequence>
<accession>A0A1N6S2K5</accession>
<feature type="transmembrane region" description="Helical" evidence="1">
    <location>
        <begin position="241"/>
        <end position="265"/>
    </location>
</feature>
<evidence type="ECO:0000256" key="1">
    <source>
        <dbReference type="SAM" id="Phobius"/>
    </source>
</evidence>
<evidence type="ECO:0000313" key="2">
    <source>
        <dbReference type="EMBL" id="SIQ35295.1"/>
    </source>
</evidence>
<reference evidence="2 3" key="1">
    <citation type="submission" date="2017-01" db="EMBL/GenBank/DDBJ databases">
        <authorList>
            <person name="Mah S.A."/>
            <person name="Swanson W.J."/>
            <person name="Moy G.W."/>
            <person name="Vacquier V.D."/>
        </authorList>
    </citation>
    <scope>NUCLEOTIDE SEQUENCE [LARGE SCALE GENOMIC DNA]</scope>
    <source>
        <strain evidence="2 3">RU36E</strain>
    </source>
</reference>
<dbReference type="InterPro" id="IPR005625">
    <property type="entry name" value="PepSY-ass_TM"/>
</dbReference>
<keyword evidence="1" id="KW-1133">Transmembrane helix</keyword>
<name>A0A1N6S2K5_AQUAC</name>